<protein>
    <submittedName>
        <fullName evidence="2">Uncharacterized protein</fullName>
    </submittedName>
</protein>
<dbReference type="Proteomes" id="UP000265566">
    <property type="component" value="Chromosome 8"/>
</dbReference>
<evidence type="ECO:0000256" key="1">
    <source>
        <dbReference type="SAM" id="MobiDB-lite"/>
    </source>
</evidence>
<gene>
    <name evidence="2" type="ORF">MtrunA17_Chr8g0367081</name>
</gene>
<dbReference type="Gramene" id="rna47867">
    <property type="protein sequence ID" value="RHN41534.1"/>
    <property type="gene ID" value="gene47867"/>
</dbReference>
<sequence length="56" mass="6315">MKKSGSLKVQQDTSQEVKPSKSSNFLWSGKIQISKREAVSSKENVGDKRLSTWKEC</sequence>
<organism evidence="2">
    <name type="scientific">Medicago truncatula</name>
    <name type="common">Barrel medic</name>
    <name type="synonym">Medicago tribuloides</name>
    <dbReference type="NCBI Taxonomy" id="3880"/>
    <lineage>
        <taxon>Eukaryota</taxon>
        <taxon>Viridiplantae</taxon>
        <taxon>Streptophyta</taxon>
        <taxon>Embryophyta</taxon>
        <taxon>Tracheophyta</taxon>
        <taxon>Spermatophyta</taxon>
        <taxon>Magnoliopsida</taxon>
        <taxon>eudicotyledons</taxon>
        <taxon>Gunneridae</taxon>
        <taxon>Pentapetalae</taxon>
        <taxon>rosids</taxon>
        <taxon>fabids</taxon>
        <taxon>Fabales</taxon>
        <taxon>Fabaceae</taxon>
        <taxon>Papilionoideae</taxon>
        <taxon>50 kb inversion clade</taxon>
        <taxon>NPAAA clade</taxon>
        <taxon>Hologalegina</taxon>
        <taxon>IRL clade</taxon>
        <taxon>Trifolieae</taxon>
        <taxon>Medicago</taxon>
    </lineage>
</organism>
<dbReference type="EMBL" id="PSQE01000008">
    <property type="protein sequence ID" value="RHN41534.1"/>
    <property type="molecule type" value="Genomic_DNA"/>
</dbReference>
<feature type="region of interest" description="Disordered" evidence="1">
    <location>
        <begin position="1"/>
        <end position="22"/>
    </location>
</feature>
<comment type="caution">
    <text evidence="2">The sequence shown here is derived from an EMBL/GenBank/DDBJ whole genome shotgun (WGS) entry which is preliminary data.</text>
</comment>
<evidence type="ECO:0000313" key="2">
    <source>
        <dbReference type="EMBL" id="RHN41534.1"/>
    </source>
</evidence>
<accession>A0A396GPM6</accession>
<proteinExistence type="predicted"/>
<feature type="region of interest" description="Disordered" evidence="1">
    <location>
        <begin position="36"/>
        <end position="56"/>
    </location>
</feature>
<feature type="compositionally biased region" description="Polar residues" evidence="1">
    <location>
        <begin position="7"/>
        <end position="22"/>
    </location>
</feature>
<reference evidence="2" key="1">
    <citation type="journal article" date="2018" name="Nat. Plants">
        <title>Whole-genome landscape of Medicago truncatula symbiotic genes.</title>
        <authorList>
            <person name="Pecrix Y."/>
            <person name="Gamas P."/>
            <person name="Carrere S."/>
        </authorList>
    </citation>
    <scope>NUCLEOTIDE SEQUENCE</scope>
    <source>
        <tissue evidence="2">Leaves</tissue>
    </source>
</reference>
<name>A0A396GPM6_MEDTR</name>
<dbReference type="AlphaFoldDB" id="A0A396GPM6"/>